<protein>
    <submittedName>
        <fullName evidence="1">Uncharacterized protein</fullName>
    </submittedName>
</protein>
<name>A0A318LZM5_9BIFI</name>
<evidence type="ECO:0000313" key="1">
    <source>
        <dbReference type="EMBL" id="PXY81388.1"/>
    </source>
</evidence>
<comment type="caution">
    <text evidence="1">The sequence shown here is derived from an EMBL/GenBank/DDBJ whole genome shotgun (WGS) entry which is preliminary data.</text>
</comment>
<reference evidence="1 2" key="1">
    <citation type="submission" date="2018-05" db="EMBL/GenBank/DDBJ databases">
        <title>Reference genomes for bee gut microbiota database.</title>
        <authorList>
            <person name="Ellegaard K.M."/>
        </authorList>
    </citation>
    <scope>NUCLEOTIDE SEQUENCE [LARGE SCALE GENOMIC DNA]</scope>
    <source>
        <strain evidence="1 2">ESL0200</strain>
    </source>
</reference>
<sequence>MACSAYTAAVLLGGLYRSGRGTGVPALFSAGEGWGTLKHMLDQGAGDTMKAWDPSTKSNTAYSHP</sequence>
<organism evidence="1 2">
    <name type="scientific">Bifidobacterium asteroides</name>
    <dbReference type="NCBI Taxonomy" id="1684"/>
    <lineage>
        <taxon>Bacteria</taxon>
        <taxon>Bacillati</taxon>
        <taxon>Actinomycetota</taxon>
        <taxon>Actinomycetes</taxon>
        <taxon>Bifidobacteriales</taxon>
        <taxon>Bifidobacteriaceae</taxon>
        <taxon>Bifidobacterium</taxon>
    </lineage>
</organism>
<evidence type="ECO:0000313" key="2">
    <source>
        <dbReference type="Proteomes" id="UP000247744"/>
    </source>
</evidence>
<proteinExistence type="predicted"/>
<dbReference type="AlphaFoldDB" id="A0A318LZM5"/>
<gene>
    <name evidence="1" type="ORF">DKK75_06465</name>
</gene>
<dbReference type="EMBL" id="QGLL01000009">
    <property type="protein sequence ID" value="PXY81388.1"/>
    <property type="molecule type" value="Genomic_DNA"/>
</dbReference>
<accession>A0A318LZM5</accession>
<dbReference type="Proteomes" id="UP000247744">
    <property type="component" value="Unassembled WGS sequence"/>
</dbReference>